<dbReference type="EMBL" id="QWEC01000092">
    <property type="protein sequence ID" value="RII97308.1"/>
    <property type="molecule type" value="Genomic_DNA"/>
</dbReference>
<comment type="caution">
    <text evidence="2">The sequence shown here is derived from an EMBL/GenBank/DDBJ whole genome shotgun (WGS) entry which is preliminary data.</text>
</comment>
<proteinExistence type="predicted"/>
<dbReference type="InterPro" id="IPR029068">
    <property type="entry name" value="Glyas_Bleomycin-R_OHBP_Dase"/>
</dbReference>
<evidence type="ECO:0000313" key="3">
    <source>
        <dbReference type="Proteomes" id="UP000266298"/>
    </source>
</evidence>
<dbReference type="SUPFAM" id="SSF54593">
    <property type="entry name" value="Glyoxalase/Bleomycin resistance protein/Dihydroxybiphenyl dioxygenase"/>
    <property type="match status" value="2"/>
</dbReference>
<dbReference type="Gene3D" id="3.10.180.10">
    <property type="entry name" value="2,3-Dihydroxybiphenyl 1,2-Dioxygenase, domain 1"/>
    <property type="match status" value="1"/>
</dbReference>
<organism evidence="2 3">
    <name type="scientific">Clavibacter michiganensis</name>
    <dbReference type="NCBI Taxonomy" id="28447"/>
    <lineage>
        <taxon>Bacteria</taxon>
        <taxon>Bacillati</taxon>
        <taxon>Actinomycetota</taxon>
        <taxon>Actinomycetes</taxon>
        <taxon>Micrococcales</taxon>
        <taxon>Microbacteriaceae</taxon>
        <taxon>Clavibacter</taxon>
    </lineage>
</organism>
<feature type="domain" description="VOC" evidence="1">
    <location>
        <begin position="2"/>
        <end position="114"/>
    </location>
</feature>
<dbReference type="RefSeq" id="WP_051629349.1">
    <property type="nucleotide sequence ID" value="NZ_QWEC01000092.1"/>
</dbReference>
<protein>
    <recommendedName>
        <fullName evidence="1">VOC domain-containing protein</fullName>
    </recommendedName>
</protein>
<dbReference type="AlphaFoldDB" id="A0A399NU68"/>
<reference evidence="2 3" key="1">
    <citation type="submission" date="2018-08" db="EMBL/GenBank/DDBJ databases">
        <title>Genome Sequence of Clavibacter michiganensis Subspecies type strains, and the Atypical Peach-Colored Strains Isolated from Tomato.</title>
        <authorList>
            <person name="Osdaghi E."/>
            <person name="Portier P."/>
            <person name="Briand M."/>
            <person name="Jacques M.-A."/>
        </authorList>
    </citation>
    <scope>NUCLEOTIDE SEQUENCE [LARGE SCALE GENOMIC DNA]</scope>
    <source>
        <strain evidence="2 3">CFBP 7493</strain>
    </source>
</reference>
<gene>
    <name evidence="2" type="ORF">DZF96_07870</name>
</gene>
<dbReference type="InterPro" id="IPR037523">
    <property type="entry name" value="VOC_core"/>
</dbReference>
<evidence type="ECO:0000259" key="1">
    <source>
        <dbReference type="PROSITE" id="PS51819"/>
    </source>
</evidence>
<dbReference type="Proteomes" id="UP000266298">
    <property type="component" value="Unassembled WGS sequence"/>
</dbReference>
<dbReference type="PROSITE" id="PS51819">
    <property type="entry name" value="VOC"/>
    <property type="match status" value="1"/>
</dbReference>
<evidence type="ECO:0000313" key="2">
    <source>
        <dbReference type="EMBL" id="RII97308.1"/>
    </source>
</evidence>
<sequence length="219" mass="23233">MIIHAVTLPARDNAEVADAYRALGFPVRTTEDAVEVEVGTTRLRFDRDPGYRGAHHLAFTIPTGSFAAARAWIGERAEVIAPEGRDEFEGPGTWDSRSVYFRGPDAQVLELIERRALAPDPGAREPFRASDVVSVSEVGVVVDDVPAAVGLLEEAGLHPYGGFATDGFAAVGDVDGLVILVARGRPWVPEGTQEAADVPVVVDAGLGREVVLGPGTRIL</sequence>
<name>A0A399NU68_9MICO</name>
<accession>A0A399NU68</accession>